<dbReference type="InterPro" id="IPR036852">
    <property type="entry name" value="Peptidase_S8/S53_dom_sf"/>
</dbReference>
<dbReference type="OrthoDB" id="206201at2759"/>
<accession>A0A6A5TT64</accession>
<keyword evidence="3" id="KW-0720">Serine protease</keyword>
<dbReference type="InterPro" id="IPR000209">
    <property type="entry name" value="Peptidase_S8/S53_dom"/>
</dbReference>
<organism evidence="6 7">
    <name type="scientific">Byssothecium circinans</name>
    <dbReference type="NCBI Taxonomy" id="147558"/>
    <lineage>
        <taxon>Eukaryota</taxon>
        <taxon>Fungi</taxon>
        <taxon>Dikarya</taxon>
        <taxon>Ascomycota</taxon>
        <taxon>Pezizomycotina</taxon>
        <taxon>Dothideomycetes</taxon>
        <taxon>Pleosporomycetidae</taxon>
        <taxon>Pleosporales</taxon>
        <taxon>Massarineae</taxon>
        <taxon>Massarinaceae</taxon>
        <taxon>Byssothecium</taxon>
    </lineage>
</organism>
<reference evidence="6" key="1">
    <citation type="journal article" date="2020" name="Stud. Mycol.">
        <title>101 Dothideomycetes genomes: a test case for predicting lifestyles and emergence of pathogens.</title>
        <authorList>
            <person name="Haridas S."/>
            <person name="Albert R."/>
            <person name="Binder M."/>
            <person name="Bloem J."/>
            <person name="Labutti K."/>
            <person name="Salamov A."/>
            <person name="Andreopoulos B."/>
            <person name="Baker S."/>
            <person name="Barry K."/>
            <person name="Bills G."/>
            <person name="Bluhm B."/>
            <person name="Cannon C."/>
            <person name="Castanera R."/>
            <person name="Culley D."/>
            <person name="Daum C."/>
            <person name="Ezra D."/>
            <person name="Gonzalez J."/>
            <person name="Henrissat B."/>
            <person name="Kuo A."/>
            <person name="Liang C."/>
            <person name="Lipzen A."/>
            <person name="Lutzoni F."/>
            <person name="Magnuson J."/>
            <person name="Mondo S."/>
            <person name="Nolan M."/>
            <person name="Ohm R."/>
            <person name="Pangilinan J."/>
            <person name="Park H.-J."/>
            <person name="Ramirez L."/>
            <person name="Alfaro M."/>
            <person name="Sun H."/>
            <person name="Tritt A."/>
            <person name="Yoshinaga Y."/>
            <person name="Zwiers L.-H."/>
            <person name="Turgeon B."/>
            <person name="Goodwin S."/>
            <person name="Spatafora J."/>
            <person name="Crous P."/>
            <person name="Grigoriev I."/>
        </authorList>
    </citation>
    <scope>NUCLEOTIDE SEQUENCE</scope>
    <source>
        <strain evidence="6">CBS 675.92</strain>
    </source>
</reference>
<gene>
    <name evidence="6" type="ORF">CC80DRAFT_594587</name>
</gene>
<dbReference type="Proteomes" id="UP000800035">
    <property type="component" value="Unassembled WGS sequence"/>
</dbReference>
<feature type="compositionally biased region" description="Polar residues" evidence="4">
    <location>
        <begin position="202"/>
        <end position="224"/>
    </location>
</feature>
<dbReference type="GO" id="GO:0006508">
    <property type="term" value="P:proteolysis"/>
    <property type="evidence" value="ECO:0007669"/>
    <property type="project" value="UniProtKB-KW"/>
</dbReference>
<dbReference type="InterPro" id="IPR015500">
    <property type="entry name" value="Peptidase_S8_subtilisin-rel"/>
</dbReference>
<keyword evidence="7" id="KW-1185">Reference proteome</keyword>
<evidence type="ECO:0000256" key="3">
    <source>
        <dbReference type="ARBA" id="ARBA00022825"/>
    </source>
</evidence>
<dbReference type="Pfam" id="PF00082">
    <property type="entry name" value="Peptidase_S8"/>
    <property type="match status" value="1"/>
</dbReference>
<dbReference type="PROSITE" id="PS00136">
    <property type="entry name" value="SUBTILASE_ASP"/>
    <property type="match status" value="1"/>
</dbReference>
<evidence type="ECO:0000259" key="5">
    <source>
        <dbReference type="Pfam" id="PF00082"/>
    </source>
</evidence>
<dbReference type="PRINTS" id="PR00723">
    <property type="entry name" value="SUBTILISIN"/>
</dbReference>
<evidence type="ECO:0000313" key="7">
    <source>
        <dbReference type="Proteomes" id="UP000800035"/>
    </source>
</evidence>
<evidence type="ECO:0000256" key="1">
    <source>
        <dbReference type="ARBA" id="ARBA00022670"/>
    </source>
</evidence>
<keyword evidence="1" id="KW-0645">Protease</keyword>
<dbReference type="GO" id="GO:0004252">
    <property type="term" value="F:serine-type endopeptidase activity"/>
    <property type="evidence" value="ECO:0007669"/>
    <property type="project" value="InterPro"/>
</dbReference>
<dbReference type="SUPFAM" id="SSF48403">
    <property type="entry name" value="Ankyrin repeat"/>
    <property type="match status" value="1"/>
</dbReference>
<dbReference type="InterPro" id="IPR036770">
    <property type="entry name" value="Ankyrin_rpt-contain_sf"/>
</dbReference>
<feature type="domain" description="Peptidase S8/S53" evidence="5">
    <location>
        <begin position="572"/>
        <end position="804"/>
    </location>
</feature>
<name>A0A6A5TT64_9PLEO</name>
<dbReference type="EMBL" id="ML976996">
    <property type="protein sequence ID" value="KAF1954929.1"/>
    <property type="molecule type" value="Genomic_DNA"/>
</dbReference>
<keyword evidence="2" id="KW-0378">Hydrolase</keyword>
<sequence length="915" mass="102556">MSRSNRAVLTKPLLKVRSSPDSIVWKGQEARRTVWLVKRLSLEYPQLLEEIDRQGNGALFLAIQNQMQWFVDAVLDSGISKIALQKLLGPVNETEEKTKNKSNCIFALLKTNGITAATTIRIIEAASEYTLSAQDEDGFTPLHHAAQYSKCRPKKLGIITALIGGGDGAFDKHTRKNHFSVYQQHIHTKQRNEDRKKRSSRAQRGNFGSTKWQPSHPVMQQASASDMKARGPQLRTSTDDERSKWFAEDNKYLSKIMEQTSSTTATEIGANEKTAKIVADEKILEETADYVAKQLKLHYFRSTFRQWSAATPSHSNQTQPRLRTHDSALNFLSQNVTEQPAIYFDLSASSKADEQTINFKTFKKSFDGVVFDPVLLFAKFGQLEIEPQDLGPREANRRKLDGPGRRDMLQFFQWLYDKGVRNIIKVIVEDGATHEASPVAREILPHSDEVIVQALTRFEIEILDWRKVPLDSMKCLEKNFEEFVQRLNNNRAEIGYGSIAVKHHSFDSRISDRYYNARLRNTEASGPSKRIDEHKWLTVMDKFSEAIHQLKRLNWFPQEYLNHKTLPSALKKPITVALIDDGVNFMHEAISENVGQGKSFGNSDEGEIAGVPQPYHGSTTGHGTLMAYMIRRICPGVKIFVCKLDMKRTESGKEYFTGESAAAAADHVSKHDFDVISMSWSIVRNDSGYSNNTEALTKLQSALLAASHKSLLFCSSPDIGAATSANTYYPFGCPEIKKMFKIGAAKADGTRYGWSGNECDFILPGENVEVKENHHMICSDELDMVSTGSSVATALAAGLAALILHCVRLGAIYNVHSVNRAGFGSQGTLENGVREQTLRVIKHHEAMHKAFVTIAGWKDSGYSENDRRLGVESFFTKPGKDVGEDSELNLEQKWAKIASIARDLVSDNMESKFSK</sequence>
<protein>
    <recommendedName>
        <fullName evidence="5">Peptidase S8/S53 domain-containing protein</fullName>
    </recommendedName>
</protein>
<dbReference type="Gene3D" id="1.25.40.20">
    <property type="entry name" value="Ankyrin repeat-containing domain"/>
    <property type="match status" value="1"/>
</dbReference>
<evidence type="ECO:0000313" key="6">
    <source>
        <dbReference type="EMBL" id="KAF1954929.1"/>
    </source>
</evidence>
<dbReference type="SUPFAM" id="SSF52743">
    <property type="entry name" value="Subtilisin-like"/>
    <property type="match status" value="1"/>
</dbReference>
<dbReference type="InterPro" id="IPR023827">
    <property type="entry name" value="Peptidase_S8_Asp-AS"/>
</dbReference>
<dbReference type="Gene3D" id="3.40.50.200">
    <property type="entry name" value="Peptidase S8/S53 domain"/>
    <property type="match status" value="1"/>
</dbReference>
<feature type="region of interest" description="Disordered" evidence="4">
    <location>
        <begin position="184"/>
        <end position="242"/>
    </location>
</feature>
<evidence type="ECO:0000256" key="2">
    <source>
        <dbReference type="ARBA" id="ARBA00022801"/>
    </source>
</evidence>
<proteinExistence type="predicted"/>
<dbReference type="AlphaFoldDB" id="A0A6A5TT64"/>
<evidence type="ECO:0000256" key="4">
    <source>
        <dbReference type="SAM" id="MobiDB-lite"/>
    </source>
</evidence>